<feature type="region of interest" description="Disordered" evidence="1">
    <location>
        <begin position="26"/>
        <end position="48"/>
    </location>
</feature>
<evidence type="ECO:0000313" key="3">
    <source>
        <dbReference type="EMBL" id="USP72781.1"/>
    </source>
</evidence>
<dbReference type="VEuPathDB" id="FungiDB:yc1106_00055"/>
<feature type="compositionally biased region" description="Basic and acidic residues" evidence="1">
    <location>
        <begin position="682"/>
        <end position="701"/>
    </location>
</feature>
<feature type="compositionally biased region" description="Polar residues" evidence="1">
    <location>
        <begin position="34"/>
        <end position="45"/>
    </location>
</feature>
<dbReference type="GO" id="GO:0004674">
    <property type="term" value="F:protein serine/threonine kinase activity"/>
    <property type="evidence" value="ECO:0007669"/>
    <property type="project" value="TreeGrafter"/>
</dbReference>
<feature type="domain" description="Protein kinase" evidence="2">
    <location>
        <begin position="243"/>
        <end position="533"/>
    </location>
</feature>
<dbReference type="GO" id="GO:0005524">
    <property type="term" value="F:ATP binding"/>
    <property type="evidence" value="ECO:0007669"/>
    <property type="project" value="InterPro"/>
</dbReference>
<protein>
    <submittedName>
        <fullName evidence="3">Mitogen-activated protein kinase kinase kinase ANP1</fullName>
    </submittedName>
</protein>
<feature type="region of interest" description="Disordered" evidence="1">
    <location>
        <begin position="621"/>
        <end position="726"/>
    </location>
</feature>
<dbReference type="PROSITE" id="PS00108">
    <property type="entry name" value="PROTEIN_KINASE_ST"/>
    <property type="match status" value="1"/>
</dbReference>
<dbReference type="OrthoDB" id="4062651at2759"/>
<name>A0A9Q8YZC6_CURCL</name>
<dbReference type="Proteomes" id="UP001056012">
    <property type="component" value="Chromosome 1"/>
</dbReference>
<sequence>MGPRFQWPFSMETFYRTHGMVDDVPRSRALSAGDDSQPSQHTQQNRTRRTLQWPFSMDVFYATHGLKQPRHVSPPQGTLKVLDEDESDDGDSLADRLVMSFVESNFDTMPRSFAPARSLERLITPDTVTIELRRFVSQTDDGGKTMAQFICSKAPKTFATAVYVGLVRKKLYKMMMSMQEHGITDDDLPFVPNSTEHKWEPVRRLWSKPIELQFSDAQWKFHVPIFVDNRQHKELLPSCILPITRTSMTQHGAFSMVYKARVHEDHLVCRNPNGPQGQYVALKIISNSSDELNTKKSWHMELEALRALADLNHRHILGIMTSFTRGADRCLMLEWADGGSLVDFWSQHDRVVLSSMTVKDSLTQLYGLADALSSAHEQLNIRHGDLKPANILVFPHGDSIGCLKIGDWGLAKTHKVRTAERASGTSMRFGTLLYEPPEAVSRSNARSRLYDIWSLGCVFLEHIIWLLYGNDERRRFLDELRDDNGNVTFYEGTGDKARQREGVARWIHHILVTFPMATTSVGGLVDLVSTRMLVAALPRSHEASDIRVPDQILQLQPEFTDAPTLPSIVIASDAPEYSEARQQSVTVPTGSDVLQDPAVRYRARAMEVVTCLQRLLAERGPHYDNYLPDNNRRGPERLPHRQTSVVSRSRVDYQVPDPVAPIPRGRESPKEASNPTPGLEELSSKASERPEEASELAKKAEQSPVASVPIPTPDPNDPAGKYRYWDDNGSKVVTFVPFSDRPGVMVTSSMSRDSRYRVL</sequence>
<keyword evidence="4" id="KW-1185">Reference proteome</keyword>
<reference evidence="3" key="1">
    <citation type="submission" date="2021-12" db="EMBL/GenBank/DDBJ databases">
        <title>Curvularia clavata genome.</title>
        <authorList>
            <person name="Cao Y."/>
        </authorList>
    </citation>
    <scope>NUCLEOTIDE SEQUENCE</scope>
    <source>
        <strain evidence="3">Yc1106</strain>
    </source>
</reference>
<dbReference type="CDD" id="cd00180">
    <property type="entry name" value="PKc"/>
    <property type="match status" value="1"/>
</dbReference>
<dbReference type="Gene3D" id="1.10.510.10">
    <property type="entry name" value="Transferase(Phosphotransferase) domain 1"/>
    <property type="match status" value="1"/>
</dbReference>
<dbReference type="AlphaFoldDB" id="A0A9Q8YZC6"/>
<dbReference type="EMBL" id="CP089274">
    <property type="protein sequence ID" value="USP72781.1"/>
    <property type="molecule type" value="Genomic_DNA"/>
</dbReference>
<evidence type="ECO:0000256" key="1">
    <source>
        <dbReference type="SAM" id="MobiDB-lite"/>
    </source>
</evidence>
<dbReference type="PROSITE" id="PS50011">
    <property type="entry name" value="PROTEIN_KINASE_DOM"/>
    <property type="match status" value="1"/>
</dbReference>
<evidence type="ECO:0000313" key="4">
    <source>
        <dbReference type="Proteomes" id="UP001056012"/>
    </source>
</evidence>
<dbReference type="SMART" id="SM00220">
    <property type="entry name" value="S_TKc"/>
    <property type="match status" value="1"/>
</dbReference>
<evidence type="ECO:0000259" key="2">
    <source>
        <dbReference type="PROSITE" id="PS50011"/>
    </source>
</evidence>
<dbReference type="InterPro" id="IPR000719">
    <property type="entry name" value="Prot_kinase_dom"/>
</dbReference>
<dbReference type="PANTHER" id="PTHR24359:SF1">
    <property type="entry name" value="INHIBITOR OF NUCLEAR FACTOR KAPPA-B KINASE EPSILON SUBUNIT HOMOLOG 1-RELATED"/>
    <property type="match status" value="1"/>
</dbReference>
<accession>A0A9Q8YZC6</accession>
<organism evidence="3 4">
    <name type="scientific">Curvularia clavata</name>
    <dbReference type="NCBI Taxonomy" id="95742"/>
    <lineage>
        <taxon>Eukaryota</taxon>
        <taxon>Fungi</taxon>
        <taxon>Dikarya</taxon>
        <taxon>Ascomycota</taxon>
        <taxon>Pezizomycotina</taxon>
        <taxon>Dothideomycetes</taxon>
        <taxon>Pleosporomycetidae</taxon>
        <taxon>Pleosporales</taxon>
        <taxon>Pleosporineae</taxon>
        <taxon>Pleosporaceae</taxon>
        <taxon>Curvularia</taxon>
    </lineage>
</organism>
<dbReference type="PANTHER" id="PTHR24359">
    <property type="entry name" value="SERINE/THREONINE-PROTEIN KINASE SBK1"/>
    <property type="match status" value="1"/>
</dbReference>
<feature type="compositionally biased region" description="Basic and acidic residues" evidence="1">
    <location>
        <begin position="630"/>
        <end position="639"/>
    </location>
</feature>
<proteinExistence type="predicted"/>
<keyword evidence="3" id="KW-0418">Kinase</keyword>
<dbReference type="InterPro" id="IPR011009">
    <property type="entry name" value="Kinase-like_dom_sf"/>
</dbReference>
<gene>
    <name evidence="3" type="ORF">yc1106_00055</name>
</gene>
<keyword evidence="3" id="KW-0808">Transferase</keyword>
<dbReference type="InterPro" id="IPR008271">
    <property type="entry name" value="Ser/Thr_kinase_AS"/>
</dbReference>
<dbReference type="SUPFAM" id="SSF56112">
    <property type="entry name" value="Protein kinase-like (PK-like)"/>
    <property type="match status" value="1"/>
</dbReference>
<dbReference type="Pfam" id="PF00069">
    <property type="entry name" value="Pkinase"/>
    <property type="match status" value="1"/>
</dbReference>